<evidence type="ECO:0000313" key="8">
    <source>
        <dbReference type="Proteomes" id="UP001238179"/>
    </source>
</evidence>
<dbReference type="RefSeq" id="WP_316412239.1">
    <property type="nucleotide sequence ID" value="NZ_AP027080.1"/>
</dbReference>
<dbReference type="PANTHER" id="PTHR30294">
    <property type="entry name" value="MEMBRANE COMPONENT OF ABC TRANSPORTER YHHJ-RELATED"/>
    <property type="match status" value="1"/>
</dbReference>
<gene>
    <name evidence="7" type="ORF">METEAL_27420</name>
</gene>
<protein>
    <recommendedName>
        <fullName evidence="6">ABC-2 type transporter transmembrane domain-containing protein</fullName>
    </recommendedName>
</protein>
<dbReference type="InterPro" id="IPR051449">
    <property type="entry name" value="ABC-2_transporter_component"/>
</dbReference>
<dbReference type="GO" id="GO:0140359">
    <property type="term" value="F:ABC-type transporter activity"/>
    <property type="evidence" value="ECO:0007669"/>
    <property type="project" value="InterPro"/>
</dbReference>
<dbReference type="GO" id="GO:0005886">
    <property type="term" value="C:plasma membrane"/>
    <property type="evidence" value="ECO:0007669"/>
    <property type="project" value="UniProtKB-SubCell"/>
</dbReference>
<dbReference type="Pfam" id="PF12698">
    <property type="entry name" value="ABC2_membrane_3"/>
    <property type="match status" value="1"/>
</dbReference>
<dbReference type="Gene3D" id="3.40.1710.10">
    <property type="entry name" value="abc type-2 transporter like domain"/>
    <property type="match status" value="1"/>
</dbReference>
<evidence type="ECO:0000256" key="1">
    <source>
        <dbReference type="ARBA" id="ARBA00004651"/>
    </source>
</evidence>
<evidence type="ECO:0000256" key="5">
    <source>
        <dbReference type="ARBA" id="ARBA00023136"/>
    </source>
</evidence>
<evidence type="ECO:0000256" key="2">
    <source>
        <dbReference type="ARBA" id="ARBA00022475"/>
    </source>
</evidence>
<keyword evidence="5" id="KW-0472">Membrane</keyword>
<accession>A0AA48KCJ3</accession>
<keyword evidence="2" id="KW-1003">Cell membrane</keyword>
<keyword evidence="4" id="KW-1133">Transmembrane helix</keyword>
<name>A0AA48KCJ3_9BACT</name>
<evidence type="ECO:0000259" key="6">
    <source>
        <dbReference type="Pfam" id="PF12698"/>
    </source>
</evidence>
<comment type="subcellular location">
    <subcellularLocation>
        <location evidence="1">Cell membrane</location>
        <topology evidence="1">Multi-pass membrane protein</topology>
    </subcellularLocation>
</comment>
<evidence type="ECO:0000256" key="3">
    <source>
        <dbReference type="ARBA" id="ARBA00022692"/>
    </source>
</evidence>
<evidence type="ECO:0000256" key="4">
    <source>
        <dbReference type="ARBA" id="ARBA00022989"/>
    </source>
</evidence>
<keyword evidence="8" id="KW-1185">Reference proteome</keyword>
<evidence type="ECO:0000313" key="7">
    <source>
        <dbReference type="EMBL" id="BDU73568.1"/>
    </source>
</evidence>
<reference evidence="8" key="1">
    <citation type="journal article" date="2023" name="Int. J. Syst. Evol. Microbiol.">
        <title>Mesoterricola silvestris gen. nov., sp. nov., Mesoterricola sediminis sp. nov., Geothrix oryzae sp. nov., Geothrix edaphica sp. nov., Geothrix rubra sp. nov., and Geothrix limicola sp. nov., six novel members of Acidobacteriota isolated from soils.</title>
        <authorList>
            <person name="Itoh H."/>
            <person name="Sugisawa Y."/>
            <person name="Mise K."/>
            <person name="Xu Z."/>
            <person name="Kuniyasu M."/>
            <person name="Ushijima N."/>
            <person name="Kawano K."/>
            <person name="Kobayashi E."/>
            <person name="Shiratori Y."/>
            <person name="Masuda Y."/>
            <person name="Senoo K."/>
        </authorList>
    </citation>
    <scope>NUCLEOTIDE SEQUENCE [LARGE SCALE GENOMIC DNA]</scope>
    <source>
        <strain evidence="8">W79</strain>
    </source>
</reference>
<dbReference type="EMBL" id="AP027080">
    <property type="protein sequence ID" value="BDU73568.1"/>
    <property type="molecule type" value="Genomic_DNA"/>
</dbReference>
<organism evidence="7 8">
    <name type="scientific">Mesoterricola silvestris</name>
    <dbReference type="NCBI Taxonomy" id="2927979"/>
    <lineage>
        <taxon>Bacteria</taxon>
        <taxon>Pseudomonadati</taxon>
        <taxon>Acidobacteriota</taxon>
        <taxon>Holophagae</taxon>
        <taxon>Holophagales</taxon>
        <taxon>Holophagaceae</taxon>
        <taxon>Mesoterricola</taxon>
    </lineage>
</organism>
<dbReference type="InterPro" id="IPR013525">
    <property type="entry name" value="ABC2_TM"/>
</dbReference>
<dbReference type="KEGG" id="msil:METEAL_27420"/>
<dbReference type="AlphaFoldDB" id="A0AA48KCJ3"/>
<feature type="domain" description="ABC-2 type transporter transmembrane" evidence="6">
    <location>
        <begin position="25"/>
        <end position="131"/>
    </location>
</feature>
<dbReference type="Proteomes" id="UP001238179">
    <property type="component" value="Chromosome"/>
</dbReference>
<keyword evidence="3" id="KW-0812">Transmembrane</keyword>
<dbReference type="PANTHER" id="PTHR30294:SF29">
    <property type="entry name" value="MULTIDRUG ABC TRANSPORTER PERMEASE YBHS-RELATED"/>
    <property type="match status" value="1"/>
</dbReference>
<sequence length="144" mass="15245">MMGMLAIAERELRKFFHSPLLLGVALIGPLVQLLLMGNAFGGKVTRSPVGVVDLDGGSQSVRLREAFQAVAANADTFRTVPLADEAEAKGAVAQGRLKAAVIIPAHFTRRVLRDEAPRIGLLLETRTPSSAVASAGRCRKSSTP</sequence>
<proteinExistence type="predicted"/>